<evidence type="ECO:0000256" key="4">
    <source>
        <dbReference type="ARBA" id="ARBA00022692"/>
    </source>
</evidence>
<dbReference type="PANTHER" id="PTHR42718:SF46">
    <property type="entry name" value="BLR6921 PROTEIN"/>
    <property type="match status" value="1"/>
</dbReference>
<keyword evidence="3" id="KW-1003">Cell membrane</keyword>
<keyword evidence="4 8" id="KW-0812">Transmembrane</keyword>
<evidence type="ECO:0008006" key="11">
    <source>
        <dbReference type="Google" id="ProtNLM"/>
    </source>
</evidence>
<comment type="subcellular location">
    <subcellularLocation>
        <location evidence="1">Cell membrane</location>
        <topology evidence="1">Multi-pass membrane protein</topology>
    </subcellularLocation>
</comment>
<evidence type="ECO:0000256" key="3">
    <source>
        <dbReference type="ARBA" id="ARBA00022475"/>
    </source>
</evidence>
<keyword evidence="7" id="KW-0046">Antibiotic resistance</keyword>
<feature type="transmembrane region" description="Helical" evidence="8">
    <location>
        <begin position="102"/>
        <end position="129"/>
    </location>
</feature>
<dbReference type="PANTHER" id="PTHR42718">
    <property type="entry name" value="MAJOR FACILITATOR SUPERFAMILY MULTIDRUG TRANSPORTER MFSC"/>
    <property type="match status" value="1"/>
</dbReference>
<evidence type="ECO:0000256" key="8">
    <source>
        <dbReference type="SAM" id="Phobius"/>
    </source>
</evidence>
<evidence type="ECO:0000256" key="6">
    <source>
        <dbReference type="ARBA" id="ARBA00023136"/>
    </source>
</evidence>
<evidence type="ECO:0000256" key="7">
    <source>
        <dbReference type="ARBA" id="ARBA00023251"/>
    </source>
</evidence>
<dbReference type="SUPFAM" id="SSF103473">
    <property type="entry name" value="MFS general substrate transporter"/>
    <property type="match status" value="1"/>
</dbReference>
<dbReference type="EMBL" id="BNED01000005">
    <property type="protein sequence ID" value="GHI79208.1"/>
    <property type="molecule type" value="Genomic_DNA"/>
</dbReference>
<dbReference type="Gene3D" id="1.20.1250.20">
    <property type="entry name" value="MFS general substrate transporter like domains"/>
    <property type="match status" value="1"/>
</dbReference>
<reference evidence="10" key="1">
    <citation type="submission" date="2023-07" db="EMBL/GenBank/DDBJ databases">
        <title>Whole genome shotgun sequence of Streptomyces spororaveus NBRC 15456.</title>
        <authorList>
            <person name="Komaki H."/>
            <person name="Tamura T."/>
        </authorList>
    </citation>
    <scope>NUCLEOTIDE SEQUENCE [LARGE SCALE GENOMIC DNA]</scope>
    <source>
        <strain evidence="10">NBRC 15456</strain>
    </source>
</reference>
<name>A0ABQ3TFK7_9ACTN</name>
<keyword evidence="5 8" id="KW-1133">Transmembrane helix</keyword>
<evidence type="ECO:0000313" key="9">
    <source>
        <dbReference type="EMBL" id="GHI79208.1"/>
    </source>
</evidence>
<evidence type="ECO:0000256" key="5">
    <source>
        <dbReference type="ARBA" id="ARBA00022989"/>
    </source>
</evidence>
<dbReference type="RefSeq" id="WP_202200838.1">
    <property type="nucleotide sequence ID" value="NZ_BAAATO010000002.1"/>
</dbReference>
<dbReference type="InterPro" id="IPR036259">
    <property type="entry name" value="MFS_trans_sf"/>
</dbReference>
<evidence type="ECO:0000256" key="1">
    <source>
        <dbReference type="ARBA" id="ARBA00004651"/>
    </source>
</evidence>
<organism evidence="9 10">
    <name type="scientific">Streptomyces spororaveus</name>
    <dbReference type="NCBI Taxonomy" id="284039"/>
    <lineage>
        <taxon>Bacteria</taxon>
        <taxon>Bacillati</taxon>
        <taxon>Actinomycetota</taxon>
        <taxon>Actinomycetes</taxon>
        <taxon>Kitasatosporales</taxon>
        <taxon>Streptomycetaceae</taxon>
        <taxon>Streptomyces</taxon>
    </lineage>
</organism>
<comment type="caution">
    <text evidence="9">The sequence shown here is derived from an EMBL/GenBank/DDBJ whole genome shotgun (WGS) entry which is preliminary data.</text>
</comment>
<accession>A0ABQ3TFK7</accession>
<gene>
    <name evidence="9" type="ORF">Sspor_47690</name>
</gene>
<keyword evidence="6 8" id="KW-0472">Membrane</keyword>
<dbReference type="Proteomes" id="UP000608522">
    <property type="component" value="Unassembled WGS sequence"/>
</dbReference>
<proteinExistence type="predicted"/>
<keyword evidence="2" id="KW-0813">Transport</keyword>
<protein>
    <recommendedName>
        <fullName evidence="11">MFS transporter</fullName>
    </recommendedName>
</protein>
<sequence>MIAAGFAAATAGCALLVFVQGDWRYGAFVLPLVLLATGLGLVNGPASSASTSTVSADDVGAASGISNMARYIGAAAFTAAVATVNATVGESRSSAGDPAADALAAGLSSACLLLAIASGVGMLLSALAVRARRRRVGPGAYGAAAAAHAHTVRVGGGDDL</sequence>
<evidence type="ECO:0000256" key="2">
    <source>
        <dbReference type="ARBA" id="ARBA00022448"/>
    </source>
</evidence>
<keyword evidence="10" id="KW-1185">Reference proteome</keyword>
<evidence type="ECO:0000313" key="10">
    <source>
        <dbReference type="Proteomes" id="UP000608522"/>
    </source>
</evidence>